<dbReference type="AlphaFoldDB" id="A0A851UN59"/>
<comment type="caution">
    <text evidence="4">The sequence shown here is derived from an EMBL/GenBank/DDBJ whole genome shotgun (WGS) entry which is preliminary data.</text>
</comment>
<dbReference type="FunFam" id="2.60.40.10:FF:000842">
    <property type="entry name" value="Interferon receptor 1 isoform 4"/>
    <property type="match status" value="2"/>
</dbReference>
<dbReference type="Proteomes" id="UP000623542">
    <property type="component" value="Unassembled WGS sequence"/>
</dbReference>
<organism evidence="4 5">
    <name type="scientific">Elachura formosa</name>
    <name type="common">spotted wren-babbler</name>
    <dbReference type="NCBI Taxonomy" id="1463973"/>
    <lineage>
        <taxon>Eukaryota</taxon>
        <taxon>Metazoa</taxon>
        <taxon>Chordata</taxon>
        <taxon>Craniata</taxon>
        <taxon>Vertebrata</taxon>
        <taxon>Euteleostomi</taxon>
        <taxon>Archelosauria</taxon>
        <taxon>Archosauria</taxon>
        <taxon>Dinosauria</taxon>
        <taxon>Saurischia</taxon>
        <taxon>Theropoda</taxon>
        <taxon>Coelurosauria</taxon>
        <taxon>Aves</taxon>
        <taxon>Neognathae</taxon>
        <taxon>Neoaves</taxon>
        <taxon>Telluraves</taxon>
        <taxon>Australaves</taxon>
        <taxon>Passeriformes</taxon>
        <taxon>Elachuridae</taxon>
        <taxon>Elachura</taxon>
    </lineage>
</organism>
<feature type="non-terminal residue" evidence="4">
    <location>
        <position position="1"/>
    </location>
</feature>
<dbReference type="Pfam" id="PF09294">
    <property type="entry name" value="Interfer-bind"/>
    <property type="match status" value="2"/>
</dbReference>
<dbReference type="EMBL" id="WBNG01001079">
    <property type="protein sequence ID" value="NXD29722.1"/>
    <property type="molecule type" value="Genomic_DNA"/>
</dbReference>
<dbReference type="InterPro" id="IPR013783">
    <property type="entry name" value="Ig-like_fold"/>
</dbReference>
<feature type="region of interest" description="Disordered" evidence="1">
    <location>
        <begin position="398"/>
        <end position="432"/>
    </location>
</feature>
<dbReference type="GO" id="GO:0004905">
    <property type="term" value="F:type I interferon receptor activity"/>
    <property type="evidence" value="ECO:0007669"/>
    <property type="project" value="TreeGrafter"/>
</dbReference>
<keyword evidence="5" id="KW-1185">Reference proteome</keyword>
<gene>
    <name evidence="4" type="primary">Ifnar1</name>
    <name evidence="4" type="ORF">ELAFOR_R08292</name>
</gene>
<dbReference type="OrthoDB" id="9944680at2759"/>
<evidence type="ECO:0000259" key="3">
    <source>
        <dbReference type="PROSITE" id="PS50853"/>
    </source>
</evidence>
<dbReference type="Gene3D" id="2.60.40.10">
    <property type="entry name" value="Immunoglobulins"/>
    <property type="match status" value="3"/>
</dbReference>
<dbReference type="SMART" id="SM00060">
    <property type="entry name" value="FN3"/>
    <property type="match status" value="2"/>
</dbReference>
<evidence type="ECO:0000256" key="2">
    <source>
        <dbReference type="SAM" id="Phobius"/>
    </source>
</evidence>
<keyword evidence="2" id="KW-1133">Transmembrane helix</keyword>
<dbReference type="InterPro" id="IPR003961">
    <property type="entry name" value="FN3_dom"/>
</dbReference>
<protein>
    <submittedName>
        <fullName evidence="4">INAR1 protein</fullName>
    </submittedName>
</protein>
<feature type="compositionally biased region" description="Polar residues" evidence="1">
    <location>
        <begin position="409"/>
        <end position="421"/>
    </location>
</feature>
<dbReference type="InterPro" id="IPR015373">
    <property type="entry name" value="Interferon/interleukin_rcp_dom"/>
</dbReference>
<dbReference type="CDD" id="cd00063">
    <property type="entry name" value="FN3"/>
    <property type="match status" value="1"/>
</dbReference>
<dbReference type="GO" id="GO:0005886">
    <property type="term" value="C:plasma membrane"/>
    <property type="evidence" value="ECO:0007669"/>
    <property type="project" value="TreeGrafter"/>
</dbReference>
<evidence type="ECO:0000313" key="4">
    <source>
        <dbReference type="EMBL" id="NXD29722.1"/>
    </source>
</evidence>
<reference evidence="4" key="1">
    <citation type="submission" date="2019-09" db="EMBL/GenBank/DDBJ databases">
        <title>Bird 10,000 Genomes (B10K) Project - Family phase.</title>
        <authorList>
            <person name="Zhang G."/>
        </authorList>
    </citation>
    <scope>NUCLEOTIDE SEQUENCE</scope>
    <source>
        <strain evidence="4">B10K-IZCAS-20218</strain>
        <tissue evidence="4">Blood</tissue>
    </source>
</reference>
<keyword evidence="2" id="KW-0812">Transmembrane</keyword>
<dbReference type="InterPro" id="IPR036116">
    <property type="entry name" value="FN3_sf"/>
</dbReference>
<feature type="domain" description="Fibronectin type-III" evidence="3">
    <location>
        <begin position="210"/>
        <end position="312"/>
    </location>
</feature>
<proteinExistence type="predicted"/>
<dbReference type="InterPro" id="IPR050650">
    <property type="entry name" value="Type-II_Cytokine-TF_Rcpt"/>
</dbReference>
<dbReference type="PROSITE" id="PS50853">
    <property type="entry name" value="FN3"/>
    <property type="match status" value="1"/>
</dbReference>
<dbReference type="PANTHER" id="PTHR20859:SF54">
    <property type="entry name" value="INTERFERON ALPHA_BETA RECEPTOR 1"/>
    <property type="match status" value="1"/>
</dbReference>
<name>A0A851UN59_9PASS</name>
<dbReference type="SUPFAM" id="SSF49265">
    <property type="entry name" value="Fibronectin type III"/>
    <property type="match status" value="3"/>
</dbReference>
<feature type="transmembrane region" description="Helical" evidence="2">
    <location>
        <begin position="315"/>
        <end position="342"/>
    </location>
</feature>
<feature type="non-terminal residue" evidence="4">
    <location>
        <position position="438"/>
    </location>
</feature>
<evidence type="ECO:0000256" key="1">
    <source>
        <dbReference type="SAM" id="MobiDB-lite"/>
    </source>
</evidence>
<dbReference type="PANTHER" id="PTHR20859">
    <property type="entry name" value="INTERFERON/INTERLEUKIN RECEPTOR"/>
    <property type="match status" value="1"/>
</dbReference>
<evidence type="ECO:0000313" key="5">
    <source>
        <dbReference type="Proteomes" id="UP000623542"/>
    </source>
</evidence>
<accession>A0A851UN59</accession>
<keyword evidence="2" id="KW-0472">Membrane</keyword>
<sequence>AQIGPPGLELQSTNGVIKVKVSPPEANQRKKMWINDLSFKYNLVFWENSSHAQLQSKTIFPVDTIYDLAPDSTYCFKVQANLPGEAKQGLFSPISCVKTTQTAVNDLLCATNLSVLAVNMKFQLLWEKQGDQEVNYNVQYLLGFLKKLNDDYSDKWLSVPRCENITGTCCNFSSVITTTGFYYLRVQARQGHNKSCFSREIKVDPLKTNGIGPPGVRLDLSDTLLHILISPPGGAEGEVMRDHYDLSYRILYWKNSSDNEEEVRQKEVKQTIATVPDLSPSTLYCVKVLAFSKPYNKSSPYSQQECIHTPAGTTLSLIIFGIFMGALLVVLLVATPLVFVLYQAYNKIKYVFFPSCQPPLNIEGFGAQVFSSPYLAAVEEPVESCCVIESVAAEQGSQADLTDYRHSKQSSQDSGNYSNYDSAPGSKGSKEILEREIL</sequence>